<dbReference type="Gene3D" id="3.40.50.300">
    <property type="entry name" value="P-loop containing nucleotide triphosphate hydrolases"/>
    <property type="match status" value="2"/>
</dbReference>
<dbReference type="SUPFAM" id="SSF52540">
    <property type="entry name" value="P-loop containing nucleoside triphosphate hydrolases"/>
    <property type="match status" value="1"/>
</dbReference>
<protein>
    <submittedName>
        <fullName evidence="3">AAA family ATPase</fullName>
    </submittedName>
</protein>
<proteinExistence type="predicted"/>
<feature type="domain" description="Endonuclease GajA/Old nuclease/RecF-like AAA" evidence="1">
    <location>
        <begin position="1"/>
        <end position="352"/>
    </location>
</feature>
<evidence type="ECO:0000259" key="2">
    <source>
        <dbReference type="Pfam" id="PF20469"/>
    </source>
</evidence>
<comment type="caution">
    <text evidence="3">The sequence shown here is derived from an EMBL/GenBank/DDBJ whole genome shotgun (WGS) entry which is preliminary data.</text>
</comment>
<dbReference type="InterPro" id="IPR027417">
    <property type="entry name" value="P-loop_NTPase"/>
</dbReference>
<organism evidence="3 4">
    <name type="scientific">Luteibacter sahnii</name>
    <dbReference type="NCBI Taxonomy" id="3021977"/>
    <lineage>
        <taxon>Bacteria</taxon>
        <taxon>Pseudomonadati</taxon>
        <taxon>Pseudomonadota</taxon>
        <taxon>Gammaproteobacteria</taxon>
        <taxon>Lysobacterales</taxon>
        <taxon>Rhodanobacteraceae</taxon>
        <taxon>Luteibacter</taxon>
    </lineage>
</organism>
<evidence type="ECO:0000313" key="3">
    <source>
        <dbReference type="EMBL" id="MDF4025959.1"/>
    </source>
</evidence>
<gene>
    <name evidence="3" type="ORF">P3W24_13355</name>
</gene>
<accession>A0ABT6BD24</accession>
<reference evidence="3 4" key="1">
    <citation type="journal article" date="2024" name="Curr. Microbiol.">
        <title>Luteibacter sahnii sp. nov., A Novel Yellow-Colored Xanthomonadin Pigment Producing Probiotic Bacterium from Healthy Rice Seed Microbiome.</title>
        <authorList>
            <person name="Jaiswal G."/>
            <person name="Rana R."/>
            <person name="Nayak P.K."/>
            <person name="Chouhan R."/>
            <person name="Gandhi S.G."/>
            <person name="Patel H.K."/>
            <person name="Patil P.B."/>
        </authorList>
    </citation>
    <scope>NUCLEOTIDE SEQUENCE [LARGE SCALE GENOMIC DNA]</scope>
    <source>
        <strain evidence="3 4">PPL201</strain>
    </source>
</reference>
<evidence type="ECO:0000259" key="1">
    <source>
        <dbReference type="Pfam" id="PF13175"/>
    </source>
</evidence>
<dbReference type="InterPro" id="IPR051396">
    <property type="entry name" value="Bact_Antivir_Def_Nuclease"/>
</dbReference>
<dbReference type="Pfam" id="PF20469">
    <property type="entry name" value="OLD-like_TOPRIM"/>
    <property type="match status" value="1"/>
</dbReference>
<dbReference type="Pfam" id="PF13175">
    <property type="entry name" value="AAA_15"/>
    <property type="match status" value="1"/>
</dbReference>
<feature type="domain" description="OLD protein-like TOPRIM" evidence="2">
    <location>
        <begin position="402"/>
        <end position="469"/>
    </location>
</feature>
<dbReference type="PANTHER" id="PTHR43581:SF4">
    <property type="entry name" value="ATP_GTP PHOSPHATASE"/>
    <property type="match status" value="1"/>
</dbReference>
<dbReference type="InterPro" id="IPR041685">
    <property type="entry name" value="AAA_GajA/Old/RecF-like"/>
</dbReference>
<dbReference type="EMBL" id="JARJJS010000003">
    <property type="protein sequence ID" value="MDF4025959.1"/>
    <property type="molecule type" value="Genomic_DNA"/>
</dbReference>
<dbReference type="InterPro" id="IPR034139">
    <property type="entry name" value="TOPRIM_OLD"/>
</dbReference>
<dbReference type="CDD" id="cd01026">
    <property type="entry name" value="TOPRIM_OLD"/>
    <property type="match status" value="1"/>
</dbReference>
<dbReference type="PANTHER" id="PTHR43581">
    <property type="entry name" value="ATP/GTP PHOSPHATASE"/>
    <property type="match status" value="1"/>
</dbReference>
<evidence type="ECO:0000313" key="4">
    <source>
        <dbReference type="Proteomes" id="UP001528850"/>
    </source>
</evidence>
<keyword evidence="4" id="KW-1185">Reference proteome</keyword>
<sequence>MHITRLVVKNFRNLRIIDTPLTNGVNGIVGENNGGKSNAILALRICLDVDLPSRLRSLVPSDIHVSVDATRPFQVLIGVEFSDYTKNLSELALLHACQISPDRARLFYRFRPKKAVRDAIKEGARAPDDLQAEDYGWELCGGGNPKIDLLDMDWNDDAGESIRFSDLQYFQVVSLQALRDVEQDLRNGRVSPLVKLLETKKITDAERAEFVRVLQDANAQVAASDSLKQTAKGIEDALSGATGPSYGLKTAMGIGSPTYDSIIRTLRILLSENDGLSDVDPSRNGLGLNNVLYIAIWLEYLRGRTQREGSAGQIILIEEPEAHLHPQLQLSLMSALREIAMQTVVTTHSTHITARLPLKSLIIFTRARGEVICHPIARNTQLSPDEAKDLERYLDATKSTLLFAQKIVLVEGAAELILLPHMIREMMEIDVEKNGISIISINGTHFSPFMKLLEGGKLGKKCVIVSDADLPPSPADDEEDDDVGESRADLRELEGDGVKVFLGRTTFEREIADVENSAMLVAATEASGLVAASKKLAALAKKVKSLPKEDASRPALEEEFRDRVLRIAIRVGKARFAQLCAAHVEAALVLPDYISDAVDWLTAA</sequence>
<dbReference type="Proteomes" id="UP001528850">
    <property type="component" value="Unassembled WGS sequence"/>
</dbReference>
<name>A0ABT6BD24_9GAMM</name>